<evidence type="ECO:0000313" key="2">
    <source>
        <dbReference type="EMBL" id="MPR28709.1"/>
    </source>
</evidence>
<dbReference type="GO" id="GO:0004713">
    <property type="term" value="F:protein tyrosine kinase activity"/>
    <property type="evidence" value="ECO:0007669"/>
    <property type="project" value="TreeGrafter"/>
</dbReference>
<dbReference type="AlphaFoldDB" id="A0A5N7MQH8"/>
<protein>
    <submittedName>
        <fullName evidence="2">Lipopolysaccharide biosynthesis protein</fullName>
    </submittedName>
</protein>
<evidence type="ECO:0000256" key="1">
    <source>
        <dbReference type="SAM" id="Phobius"/>
    </source>
</evidence>
<proteinExistence type="predicted"/>
<evidence type="ECO:0000313" key="3">
    <source>
        <dbReference type="Proteomes" id="UP000403266"/>
    </source>
</evidence>
<feature type="transmembrane region" description="Helical" evidence="1">
    <location>
        <begin position="280"/>
        <end position="301"/>
    </location>
</feature>
<accession>A0A5N7MQH8</accession>
<gene>
    <name evidence="2" type="ORF">FS320_27100</name>
</gene>
<keyword evidence="1" id="KW-1133">Transmembrane helix</keyword>
<keyword evidence="1" id="KW-0812">Transmembrane</keyword>
<dbReference type="InterPro" id="IPR027417">
    <property type="entry name" value="P-loop_NTPase"/>
</dbReference>
<sequence length="557" mass="59316">MRLYRSTINPIRTTKVDWLVDEHVAEVADDGPRALITAVASAAKRNKYQLLAWVVICTGLATFNALTIPPSYTATASLVLEPRALNAGPTSVNPAAMSLDANQAETELQVIKSERLLTYVFESQNLGKHSDFAFQSPSMFSRMRGYIQAALSNEPTRPPTAEESRQIAFANFAARVDVRRIGQSYVVDVSFTSSDRELAPRVANAIASAYLWQSLASKTDKARNGAEFVQGRLNALSAQVSAAAAAVAAGTLPTTAVPDADSRVIGAAVQPLGPSAPRRGLIIALGAIIGLTTGFIILIVSQVFDRRIRTREVLIHATGLPCLAIVPEVRRWKGVSRLSEKDMCSLVSLRPEGEFAAAIRDIRTSIMLARSSRQGHGNDVVALVSWTRDAGCTLICANLAHIVRESGAKVTIVDADIRQKGWSLADQSPQAAISAPLTLADALTSDTPVNESDLLEFEGIALLPGRSSSSRINQLAYLSTPKMAQIFDMARNRSEVLLDLPPLCVGADARAAAQYADVVVLVAAAGRTTRDELAAAVQTLKSAGANVIGAVLNRAGA</sequence>
<dbReference type="SUPFAM" id="SSF52540">
    <property type="entry name" value="P-loop containing nucleoside triphosphate hydrolases"/>
    <property type="match status" value="1"/>
</dbReference>
<dbReference type="EMBL" id="VOSK01000166">
    <property type="protein sequence ID" value="MPR28709.1"/>
    <property type="molecule type" value="Genomic_DNA"/>
</dbReference>
<keyword evidence="1" id="KW-0472">Membrane</keyword>
<dbReference type="Proteomes" id="UP000403266">
    <property type="component" value="Unassembled WGS sequence"/>
</dbReference>
<dbReference type="PANTHER" id="PTHR32309">
    <property type="entry name" value="TYROSINE-PROTEIN KINASE"/>
    <property type="match status" value="1"/>
</dbReference>
<organism evidence="2 3">
    <name type="scientific">Microvirga tunisiensis</name>
    <dbReference type="NCBI Taxonomy" id="2108360"/>
    <lineage>
        <taxon>Bacteria</taxon>
        <taxon>Pseudomonadati</taxon>
        <taxon>Pseudomonadota</taxon>
        <taxon>Alphaproteobacteria</taxon>
        <taxon>Hyphomicrobiales</taxon>
        <taxon>Methylobacteriaceae</taxon>
        <taxon>Microvirga</taxon>
    </lineage>
</organism>
<name>A0A5N7MQH8_9HYPH</name>
<dbReference type="GO" id="GO:0005886">
    <property type="term" value="C:plasma membrane"/>
    <property type="evidence" value="ECO:0007669"/>
    <property type="project" value="TreeGrafter"/>
</dbReference>
<dbReference type="InterPro" id="IPR050445">
    <property type="entry name" value="Bact_polysacc_biosynth/exp"/>
</dbReference>
<keyword evidence="3" id="KW-1185">Reference proteome</keyword>
<dbReference type="PANTHER" id="PTHR32309:SF13">
    <property type="entry name" value="FERRIC ENTEROBACTIN TRANSPORT PROTEIN FEPE"/>
    <property type="match status" value="1"/>
</dbReference>
<reference evidence="2 3" key="1">
    <citation type="journal article" date="2019" name="Syst. Appl. Microbiol.">
        <title>Microvirga tunisiensis sp. nov., a root nodule symbiotic bacterium isolated from Lupinus micranthus and L. luteus grown in Northern Tunisia.</title>
        <authorList>
            <person name="Msaddak A."/>
            <person name="Rejili M."/>
            <person name="Duran D."/>
            <person name="Mars M."/>
            <person name="Palacios J.M."/>
            <person name="Ruiz-Argueso T."/>
            <person name="Rey L."/>
            <person name="Imperial J."/>
        </authorList>
    </citation>
    <scope>NUCLEOTIDE SEQUENCE [LARGE SCALE GENOMIC DNA]</scope>
    <source>
        <strain evidence="2 3">Lmie10</strain>
    </source>
</reference>
<comment type="caution">
    <text evidence="2">The sequence shown here is derived from an EMBL/GenBank/DDBJ whole genome shotgun (WGS) entry which is preliminary data.</text>
</comment>
<dbReference type="Gene3D" id="3.40.50.300">
    <property type="entry name" value="P-loop containing nucleotide triphosphate hydrolases"/>
    <property type="match status" value="1"/>
</dbReference>
<feature type="transmembrane region" description="Helical" evidence="1">
    <location>
        <begin position="50"/>
        <end position="68"/>
    </location>
</feature>